<dbReference type="EMBL" id="MN739474">
    <property type="protein sequence ID" value="QHT06737.1"/>
    <property type="molecule type" value="Genomic_DNA"/>
</dbReference>
<dbReference type="AlphaFoldDB" id="A0A6C0CR85"/>
<name>A0A6C0CR85_9ZZZZ</name>
<reference evidence="1" key="1">
    <citation type="journal article" date="2020" name="Nature">
        <title>Giant virus diversity and host interactions through global metagenomics.</title>
        <authorList>
            <person name="Schulz F."/>
            <person name="Roux S."/>
            <person name="Paez-Espino D."/>
            <person name="Jungbluth S."/>
            <person name="Walsh D.A."/>
            <person name="Denef V.J."/>
            <person name="McMahon K.D."/>
            <person name="Konstantinidis K.T."/>
            <person name="Eloe-Fadrosh E.A."/>
            <person name="Kyrpides N.C."/>
            <person name="Woyke T."/>
        </authorList>
    </citation>
    <scope>NUCLEOTIDE SEQUENCE</scope>
    <source>
        <strain evidence="1">GVMAG-M-3300021473-15</strain>
    </source>
</reference>
<organism evidence="1">
    <name type="scientific">viral metagenome</name>
    <dbReference type="NCBI Taxonomy" id="1070528"/>
    <lineage>
        <taxon>unclassified sequences</taxon>
        <taxon>metagenomes</taxon>
        <taxon>organismal metagenomes</taxon>
    </lineage>
</organism>
<sequence>MFSSYIVSLIHTFNVDHRPLFNRVMVELRHRFIVCEICQQYIFVKWPPKPRDTLTCSHDNHGNHLTWNISPDVSR</sequence>
<evidence type="ECO:0000313" key="1">
    <source>
        <dbReference type="EMBL" id="QHT06737.1"/>
    </source>
</evidence>
<protein>
    <submittedName>
        <fullName evidence="1">Uncharacterized protein</fullName>
    </submittedName>
</protein>
<accession>A0A6C0CR85</accession>
<proteinExistence type="predicted"/>